<gene>
    <name evidence="2" type="ORF">GL286_19750</name>
</gene>
<dbReference type="Pfam" id="PF02518">
    <property type="entry name" value="HATPase_c"/>
    <property type="match status" value="1"/>
</dbReference>
<dbReference type="Pfam" id="PF01590">
    <property type="entry name" value="GAF"/>
    <property type="match status" value="1"/>
</dbReference>
<dbReference type="AlphaFoldDB" id="A0A6L6JEK6"/>
<dbReference type="PANTHER" id="PTHR43102">
    <property type="entry name" value="SLR1143 PROTEIN"/>
    <property type="match status" value="1"/>
</dbReference>
<dbReference type="InterPro" id="IPR003018">
    <property type="entry name" value="GAF"/>
</dbReference>
<dbReference type="OrthoDB" id="9795133at2"/>
<dbReference type="Proteomes" id="UP000478183">
    <property type="component" value="Unassembled WGS sequence"/>
</dbReference>
<evidence type="ECO:0000259" key="1">
    <source>
        <dbReference type="SMART" id="SM00387"/>
    </source>
</evidence>
<reference evidence="2 3" key="1">
    <citation type="submission" date="2019-11" db="EMBL/GenBank/DDBJ databases">
        <authorList>
            <person name="Dong K."/>
        </authorList>
    </citation>
    <scope>NUCLEOTIDE SEQUENCE [LARGE SCALE GENOMIC DNA]</scope>
    <source>
        <strain evidence="2 3">NBRC 111993</strain>
    </source>
</reference>
<proteinExistence type="predicted"/>
<dbReference type="Gene3D" id="3.30.450.40">
    <property type="match status" value="1"/>
</dbReference>
<comment type="caution">
    <text evidence="2">The sequence shown here is derived from an EMBL/GenBank/DDBJ whole genome shotgun (WGS) entry which is preliminary data.</text>
</comment>
<sequence length="364" mass="40075">MKADSHPHQRQRLKALRSYAILDTDFETDFDEIVELASEICATPISVINLIDAERQWFKAEVGLGARETPLETSFCAHAILRDEFTEIEDTALDARMADNPLCAGDTGLRFYAGALLKTPEGLPLGTLCVLDHRPRRLSSHQKNALRVLARQVMVQLELRKELEASRMFRLEVDHRVKNSLQSLSSLLRIQMRDLREPESIAAIASMKSRVDAISTMHELLYKTERSNHIDLSQYLASICEQLSALAPPRVTIIPKLVSIDVSSDQAVAVGTLVNELVLNAFKHAFTPGKAGLVSVSLEETGQGIVRVTISDNGRGLGLMTMAGSTGLGMKIARLAAAELGTEITFSSNDPGLRASFEFLPERL</sequence>
<dbReference type="SUPFAM" id="SSF55781">
    <property type="entry name" value="GAF domain-like"/>
    <property type="match status" value="1"/>
</dbReference>
<name>A0A6L6JEK6_9RHOB</name>
<dbReference type="SUPFAM" id="SSF55874">
    <property type="entry name" value="ATPase domain of HSP90 chaperone/DNA topoisomerase II/histidine kinase"/>
    <property type="match status" value="1"/>
</dbReference>
<dbReference type="SMART" id="SM00387">
    <property type="entry name" value="HATPase_c"/>
    <property type="match status" value="1"/>
</dbReference>
<dbReference type="Pfam" id="PF07568">
    <property type="entry name" value="HisKA_2"/>
    <property type="match status" value="1"/>
</dbReference>
<dbReference type="EMBL" id="WMIE01000023">
    <property type="protein sequence ID" value="MTH79946.1"/>
    <property type="molecule type" value="Genomic_DNA"/>
</dbReference>
<protein>
    <submittedName>
        <fullName evidence="2">GAF domain-containing protein</fullName>
    </submittedName>
</protein>
<dbReference type="Gene3D" id="3.30.565.10">
    <property type="entry name" value="Histidine kinase-like ATPase, C-terminal domain"/>
    <property type="match status" value="1"/>
</dbReference>
<organism evidence="2 3">
    <name type="scientific">Paracoccus aestuariivivens</name>
    <dbReference type="NCBI Taxonomy" id="1820333"/>
    <lineage>
        <taxon>Bacteria</taxon>
        <taxon>Pseudomonadati</taxon>
        <taxon>Pseudomonadota</taxon>
        <taxon>Alphaproteobacteria</taxon>
        <taxon>Rhodobacterales</taxon>
        <taxon>Paracoccaceae</taxon>
        <taxon>Paracoccus</taxon>
    </lineage>
</organism>
<dbReference type="InterPro" id="IPR011495">
    <property type="entry name" value="Sig_transdc_His_kin_sub2_dim/P"/>
</dbReference>
<accession>A0A6L6JEK6</accession>
<evidence type="ECO:0000313" key="3">
    <source>
        <dbReference type="Proteomes" id="UP000478183"/>
    </source>
</evidence>
<evidence type="ECO:0000313" key="2">
    <source>
        <dbReference type="EMBL" id="MTH79946.1"/>
    </source>
</evidence>
<dbReference type="InterPro" id="IPR003594">
    <property type="entry name" value="HATPase_dom"/>
</dbReference>
<dbReference type="InterPro" id="IPR036890">
    <property type="entry name" value="HATPase_C_sf"/>
</dbReference>
<dbReference type="RefSeq" id="WP_155097296.1">
    <property type="nucleotide sequence ID" value="NZ_WMIE01000023.1"/>
</dbReference>
<feature type="domain" description="Histidine kinase/HSP90-like ATPase" evidence="1">
    <location>
        <begin position="265"/>
        <end position="363"/>
    </location>
</feature>
<keyword evidence="3" id="KW-1185">Reference proteome</keyword>
<dbReference type="InterPro" id="IPR029016">
    <property type="entry name" value="GAF-like_dom_sf"/>
</dbReference>
<dbReference type="PANTHER" id="PTHR43102:SF2">
    <property type="entry name" value="GAF DOMAIN-CONTAINING PROTEIN"/>
    <property type="match status" value="1"/>
</dbReference>